<keyword evidence="3" id="KW-1185">Reference proteome</keyword>
<feature type="transmembrane region" description="Helical" evidence="1">
    <location>
        <begin position="543"/>
        <end position="562"/>
    </location>
</feature>
<reference evidence="2" key="1">
    <citation type="journal article" date="2020" name="BMC Genomics">
        <title>Correction to: Identification and distribution of gene clusters required for synthesis of sphingolipid metabolism inhibitors in diverse species of the filamentous fungus Fusarium.</title>
        <authorList>
            <person name="Kim H.S."/>
            <person name="Lohmar J.M."/>
            <person name="Busman M."/>
            <person name="Brown D.W."/>
            <person name="Naumann T.A."/>
            <person name="Divon H.H."/>
            <person name="Lysoe E."/>
            <person name="Uhlig S."/>
            <person name="Proctor R.H."/>
        </authorList>
    </citation>
    <scope>NUCLEOTIDE SEQUENCE</scope>
    <source>
        <strain evidence="2">NRRL 45417</strain>
    </source>
</reference>
<accession>A0A8H4WXK2</accession>
<dbReference type="Proteomes" id="UP000604273">
    <property type="component" value="Unassembled WGS sequence"/>
</dbReference>
<keyword evidence="1" id="KW-1133">Transmembrane helix</keyword>
<dbReference type="AlphaFoldDB" id="A0A8H4WXK2"/>
<comment type="caution">
    <text evidence="2">The sequence shown here is derived from an EMBL/GenBank/DDBJ whole genome shotgun (WGS) entry which is preliminary data.</text>
</comment>
<keyword evidence="1" id="KW-0472">Membrane</keyword>
<dbReference type="OrthoDB" id="2520703at2759"/>
<evidence type="ECO:0000256" key="1">
    <source>
        <dbReference type="SAM" id="Phobius"/>
    </source>
</evidence>
<evidence type="ECO:0000313" key="2">
    <source>
        <dbReference type="EMBL" id="KAF4954528.1"/>
    </source>
</evidence>
<proteinExistence type="predicted"/>
<organism evidence="2 3">
    <name type="scientific">Fusarium gaditjirri</name>
    <dbReference type="NCBI Taxonomy" id="282569"/>
    <lineage>
        <taxon>Eukaryota</taxon>
        <taxon>Fungi</taxon>
        <taxon>Dikarya</taxon>
        <taxon>Ascomycota</taxon>
        <taxon>Pezizomycotina</taxon>
        <taxon>Sordariomycetes</taxon>
        <taxon>Hypocreomycetidae</taxon>
        <taxon>Hypocreales</taxon>
        <taxon>Nectriaceae</taxon>
        <taxon>Fusarium</taxon>
        <taxon>Fusarium nisikadoi species complex</taxon>
    </lineage>
</organism>
<evidence type="ECO:0000313" key="3">
    <source>
        <dbReference type="Proteomes" id="UP000604273"/>
    </source>
</evidence>
<gene>
    <name evidence="2" type="ORF">FGADI_5209</name>
</gene>
<feature type="transmembrane region" description="Helical" evidence="1">
    <location>
        <begin position="479"/>
        <end position="502"/>
    </location>
</feature>
<keyword evidence="1" id="KW-0812">Transmembrane</keyword>
<reference evidence="2" key="2">
    <citation type="submission" date="2020-05" db="EMBL/GenBank/DDBJ databases">
        <authorList>
            <person name="Kim H.-S."/>
            <person name="Proctor R.H."/>
            <person name="Brown D.W."/>
        </authorList>
    </citation>
    <scope>NUCLEOTIDE SEQUENCE</scope>
    <source>
        <strain evidence="2">NRRL 45417</strain>
    </source>
</reference>
<dbReference type="EMBL" id="JABFAI010000116">
    <property type="protein sequence ID" value="KAF4954528.1"/>
    <property type="molecule type" value="Genomic_DNA"/>
</dbReference>
<sequence length="568" mass="65542">MSLVSPKITGLVHLPREILTEIFSYFCLHCRGDLQPVKGVGTPHQQKRRREPQQLDQKSWYSIDKYALFSLATSCKTLHAVAEDILYHEFAPGYGDSELSERYTYGLRLNQFMRTVGRRKDLAEKVRMIFVHPKHSNTNVKQTLLSLKQGAANLGIDIAKAWRNRAEQFINFWESLRGPRLPGEQEYVFMLNSAFTDEIFEYPARSFNMRADNFYRALHHELIPVVIALLPKLDHIIYKSNSMFWMMRNTAFEALEVTELPYLRTLEMYADMFFILQRAPNLEQLDSITFLYLERPGYSFDDQSKIKTVRLGDMTSHIELSKTLSFAAKDLRSLVIESCIERKRFIEPPIPASSADVIEKVRDYRHSLETLHLDHRDMIERSPSYRPDSTFQDFERLEHVLLNTQLIFNISRHFEVEDRYAITRLLPPSIVSLHLVWDGTEIDRLEQGLMGLAAATTERFQGLNVIQDADDGSCDRVTIVYVFLATASTVESLAMLIGTFWAPDLQILQFSRKQRILRGDMINDRKEKSQGPTGKNARMISKACFVALFVYVLGSWAAWIWGAATGNN</sequence>
<name>A0A8H4WXK2_9HYPO</name>
<protein>
    <submittedName>
        <fullName evidence="2">Uncharacterized protein</fullName>
    </submittedName>
</protein>